<dbReference type="CDD" id="cd01347">
    <property type="entry name" value="ligand_gated_channel"/>
    <property type="match status" value="1"/>
</dbReference>
<evidence type="ECO:0000259" key="16">
    <source>
        <dbReference type="Pfam" id="PF07715"/>
    </source>
</evidence>
<evidence type="ECO:0000256" key="4">
    <source>
        <dbReference type="ARBA" id="ARBA00022692"/>
    </source>
</evidence>
<protein>
    <submittedName>
        <fullName evidence="17">Ligand-gated channel</fullName>
    </submittedName>
</protein>
<evidence type="ECO:0000256" key="1">
    <source>
        <dbReference type="ARBA" id="ARBA00004571"/>
    </source>
</evidence>
<evidence type="ECO:0000256" key="6">
    <source>
        <dbReference type="ARBA" id="ARBA00023077"/>
    </source>
</evidence>
<keyword evidence="4 9" id="KW-0812">Transmembrane</keyword>
<comment type="subcellular location">
    <subcellularLocation>
        <location evidence="1 9">Cell outer membrane</location>
        <topology evidence="1 9">Multi-pass membrane protein</topology>
    </subcellularLocation>
</comment>
<feature type="chain" id="PRO_5005878477" evidence="14">
    <location>
        <begin position="36"/>
        <end position="752"/>
    </location>
</feature>
<accession>A0A0N1N3G7</accession>
<keyword evidence="3 9" id="KW-1134">Transmembrane beta strand</keyword>
<dbReference type="Pfam" id="PF07715">
    <property type="entry name" value="Plug"/>
    <property type="match status" value="1"/>
</dbReference>
<dbReference type="PATRIC" id="fig|1526658.3.peg.2666"/>
<evidence type="ECO:0000256" key="11">
    <source>
        <dbReference type="PROSITE-ProRule" id="PRU10144"/>
    </source>
</evidence>
<evidence type="ECO:0000256" key="14">
    <source>
        <dbReference type="SAM" id="SignalP"/>
    </source>
</evidence>
<dbReference type="InterPro" id="IPR012910">
    <property type="entry name" value="Plug_dom"/>
</dbReference>
<feature type="region of interest" description="Disordered" evidence="13">
    <location>
        <begin position="517"/>
        <end position="547"/>
    </location>
</feature>
<dbReference type="PROSITE" id="PS00430">
    <property type="entry name" value="TONB_DEPENDENT_REC_1"/>
    <property type="match status" value="1"/>
</dbReference>
<evidence type="ECO:0000256" key="5">
    <source>
        <dbReference type="ARBA" id="ARBA00022729"/>
    </source>
</evidence>
<dbReference type="OrthoDB" id="9760620at2"/>
<evidence type="ECO:0000256" key="3">
    <source>
        <dbReference type="ARBA" id="ARBA00022452"/>
    </source>
</evidence>
<name>A0A0N1N3G7_9HYPH</name>
<keyword evidence="5 14" id="KW-0732">Signal</keyword>
<dbReference type="Gene3D" id="2.170.130.10">
    <property type="entry name" value="TonB-dependent receptor, plug domain"/>
    <property type="match status" value="1"/>
</dbReference>
<dbReference type="Proteomes" id="UP000037822">
    <property type="component" value="Unassembled WGS sequence"/>
</dbReference>
<dbReference type="InterPro" id="IPR037066">
    <property type="entry name" value="Plug_dom_sf"/>
</dbReference>
<evidence type="ECO:0000259" key="15">
    <source>
        <dbReference type="Pfam" id="PF00593"/>
    </source>
</evidence>
<dbReference type="InterPro" id="IPR039426">
    <property type="entry name" value="TonB-dep_rcpt-like"/>
</dbReference>
<keyword evidence="18" id="KW-1185">Reference proteome</keyword>
<feature type="signal peptide" evidence="14">
    <location>
        <begin position="1"/>
        <end position="35"/>
    </location>
</feature>
<dbReference type="GO" id="GO:0015344">
    <property type="term" value="F:siderophore uptake transmembrane transporter activity"/>
    <property type="evidence" value="ECO:0007669"/>
    <property type="project" value="TreeGrafter"/>
</dbReference>
<dbReference type="RefSeq" id="WP_054209628.1">
    <property type="nucleotide sequence ID" value="NZ_LGSZ01000042.1"/>
</dbReference>
<keyword evidence="7 9" id="KW-0472">Membrane</keyword>
<dbReference type="InterPro" id="IPR010917">
    <property type="entry name" value="TonB_rcpt_CS"/>
</dbReference>
<gene>
    <name evidence="17" type="ORF">AE618_13695</name>
</gene>
<dbReference type="PROSITE" id="PS01156">
    <property type="entry name" value="TONB_DEPENDENT_REC_2"/>
    <property type="match status" value="1"/>
</dbReference>
<evidence type="ECO:0000256" key="9">
    <source>
        <dbReference type="PROSITE-ProRule" id="PRU01360"/>
    </source>
</evidence>
<evidence type="ECO:0000256" key="13">
    <source>
        <dbReference type="SAM" id="MobiDB-lite"/>
    </source>
</evidence>
<dbReference type="SUPFAM" id="SSF56935">
    <property type="entry name" value="Porins"/>
    <property type="match status" value="1"/>
</dbReference>
<evidence type="ECO:0000313" key="17">
    <source>
        <dbReference type="EMBL" id="KPH80374.1"/>
    </source>
</evidence>
<evidence type="ECO:0000256" key="10">
    <source>
        <dbReference type="PROSITE-ProRule" id="PRU10143"/>
    </source>
</evidence>
<feature type="short sequence motif" description="TonB C-terminal box" evidence="11">
    <location>
        <begin position="735"/>
        <end position="752"/>
    </location>
</feature>
<evidence type="ECO:0000256" key="12">
    <source>
        <dbReference type="RuleBase" id="RU003357"/>
    </source>
</evidence>
<organism evidence="17 18">
    <name type="scientific">Bosea vaviloviae</name>
    <dbReference type="NCBI Taxonomy" id="1526658"/>
    <lineage>
        <taxon>Bacteria</taxon>
        <taxon>Pseudomonadati</taxon>
        <taxon>Pseudomonadota</taxon>
        <taxon>Alphaproteobacteria</taxon>
        <taxon>Hyphomicrobiales</taxon>
        <taxon>Boseaceae</taxon>
        <taxon>Bosea</taxon>
    </lineage>
</organism>
<dbReference type="PANTHER" id="PTHR30069:SF28">
    <property type="entry name" value="TONB-DEPENDENT RECEPTOR YNCD-RELATED"/>
    <property type="match status" value="1"/>
</dbReference>
<evidence type="ECO:0000256" key="2">
    <source>
        <dbReference type="ARBA" id="ARBA00022448"/>
    </source>
</evidence>
<feature type="compositionally biased region" description="Polar residues" evidence="13">
    <location>
        <begin position="522"/>
        <end position="531"/>
    </location>
</feature>
<evidence type="ECO:0000313" key="18">
    <source>
        <dbReference type="Proteomes" id="UP000037822"/>
    </source>
</evidence>
<evidence type="ECO:0000256" key="7">
    <source>
        <dbReference type="ARBA" id="ARBA00023136"/>
    </source>
</evidence>
<keyword evidence="2 9" id="KW-0813">Transport</keyword>
<comment type="similarity">
    <text evidence="9 12">Belongs to the TonB-dependent receptor family.</text>
</comment>
<feature type="domain" description="TonB-dependent receptor-like beta-barrel" evidence="15">
    <location>
        <begin position="304"/>
        <end position="714"/>
    </location>
</feature>
<comment type="caution">
    <text evidence="17">The sequence shown here is derived from an EMBL/GenBank/DDBJ whole genome shotgun (WGS) entry which is preliminary data.</text>
</comment>
<dbReference type="AlphaFoldDB" id="A0A0N1N3G7"/>
<dbReference type="PROSITE" id="PS52016">
    <property type="entry name" value="TONB_DEPENDENT_REC_3"/>
    <property type="match status" value="1"/>
</dbReference>
<dbReference type="GO" id="GO:0009279">
    <property type="term" value="C:cell outer membrane"/>
    <property type="evidence" value="ECO:0007669"/>
    <property type="project" value="UniProtKB-SubCell"/>
</dbReference>
<proteinExistence type="inferred from homology"/>
<dbReference type="EMBL" id="LGSZ01000042">
    <property type="protein sequence ID" value="KPH80374.1"/>
    <property type="molecule type" value="Genomic_DNA"/>
</dbReference>
<keyword evidence="8 9" id="KW-0998">Cell outer membrane</keyword>
<evidence type="ECO:0000256" key="8">
    <source>
        <dbReference type="ARBA" id="ARBA00023237"/>
    </source>
</evidence>
<feature type="domain" description="TonB-dependent receptor plug" evidence="16">
    <location>
        <begin position="70"/>
        <end position="178"/>
    </location>
</feature>
<sequence length="752" mass="80741">MNDLDGPRRLHRGGHGCLRLLAVTLLLTTSAAACLAQSASPGSTIQLDTIVVEGNSGSVPLFVRERFFATAGGATLLTADDLPQTGNPTLARVLQDAPGVVVQEFFGGNDQPRIQIRGCGLQQNPVERGILVLRDGLPLNRADGSYIVGLANPQQAQSVEVYRGQTSHRLGATVLGGALNFVSPTGSSAPGSQAQISGGSFGQINLSGQTGFNKDGVDGLLYADISRRDGYRVYNESQRVSVGANVGVALTENIKTRFFAGYTDLSFDVAGPLTKQGLRADPTQVHGGPRVVAGVAVDPGPNVLRDRPRREAQQFFVGSRTTAEYGPHLFDLGLGYTYTDDMFRFPISSGVRVTKGGDFTGVARYAYKPVGSAALPLFETTAQYVIGSARRENYLNQGGTRGALFGESDLDASTLSLYAGLNIPVWQSVTFSPALSYSHATRDNTDTYAAARRPTNAYSPASPYTLLPNGSVASQNSSYSRSYDGWNPSLSVSFRPDANQIVFAALSRSFEPPTHEDLLATINGTPNSSPGRPNPANPATPSDTFSTPALKAQTATTLEGGWRGRQGDVSWDGVVYYSWVDKELLGLRDATGASLGAINADKTTHFGVELGLGARLLDRLTGRLAYTYQDFRFDNDPVRGDNRLAGAPRHLINATLQYQATEAWMVQAGLRWNPEKTPVDNMNTLYADPYALVDLRTEYRLNEHLTMFGEVSNVFDKTYASSTLIVDQARPDQAAFLPGNGRAFYAGLKAKF</sequence>
<dbReference type="Gene3D" id="2.40.170.20">
    <property type="entry name" value="TonB-dependent receptor, beta-barrel domain"/>
    <property type="match status" value="1"/>
</dbReference>
<dbReference type="InterPro" id="IPR000531">
    <property type="entry name" value="Beta-barrel_TonB"/>
</dbReference>
<dbReference type="GO" id="GO:0044718">
    <property type="term" value="P:siderophore transmembrane transport"/>
    <property type="evidence" value="ECO:0007669"/>
    <property type="project" value="TreeGrafter"/>
</dbReference>
<keyword evidence="6 10" id="KW-0798">TonB box</keyword>
<dbReference type="InterPro" id="IPR036942">
    <property type="entry name" value="Beta-barrel_TonB_sf"/>
</dbReference>
<dbReference type="InterPro" id="IPR010916">
    <property type="entry name" value="TonB_box_CS"/>
</dbReference>
<feature type="short sequence motif" description="TonB box" evidence="10">
    <location>
        <begin position="49"/>
        <end position="55"/>
    </location>
</feature>
<reference evidence="17 18" key="1">
    <citation type="submission" date="2015-07" db="EMBL/GenBank/DDBJ databases">
        <title>Whole genome sequencing of Bosea vaviloviae isolated from cave pool.</title>
        <authorList>
            <person name="Tan N.E.H."/>
            <person name="Lee Y.P."/>
            <person name="Gan H.M."/>
            <person name="Barton H."/>
            <person name="Savka M.A."/>
        </authorList>
    </citation>
    <scope>NUCLEOTIDE SEQUENCE [LARGE SCALE GENOMIC DNA]</scope>
    <source>
        <strain evidence="17 18">SD260</strain>
    </source>
</reference>
<dbReference type="PANTHER" id="PTHR30069">
    <property type="entry name" value="TONB-DEPENDENT OUTER MEMBRANE RECEPTOR"/>
    <property type="match status" value="1"/>
</dbReference>
<dbReference type="Pfam" id="PF00593">
    <property type="entry name" value="TonB_dep_Rec_b-barrel"/>
    <property type="match status" value="1"/>
</dbReference>